<keyword evidence="5" id="KW-0119">Carbohydrate metabolism</keyword>
<keyword evidence="3 8" id="KW-0732">Signal</keyword>
<reference evidence="10 11" key="1">
    <citation type="submission" date="2023-01" db="EMBL/GenBank/DDBJ databases">
        <title>Analysis of 21 Apiospora genomes using comparative genomics revels a genus with tremendous synthesis potential of carbohydrate active enzymes and secondary metabolites.</title>
        <authorList>
            <person name="Sorensen T."/>
        </authorList>
    </citation>
    <scope>NUCLEOTIDE SEQUENCE [LARGE SCALE GENOMIC DNA]</scope>
    <source>
        <strain evidence="10 11">CBS 114990</strain>
    </source>
</reference>
<feature type="region of interest" description="Disordered" evidence="7">
    <location>
        <begin position="173"/>
        <end position="192"/>
    </location>
</feature>
<evidence type="ECO:0000256" key="1">
    <source>
        <dbReference type="ARBA" id="ARBA00001941"/>
    </source>
</evidence>
<protein>
    <submittedName>
        <fullName evidence="10">Peptidoglycan-N-acetylglucosamine deacetylase</fullName>
    </submittedName>
</protein>
<evidence type="ECO:0000256" key="7">
    <source>
        <dbReference type="SAM" id="MobiDB-lite"/>
    </source>
</evidence>
<evidence type="ECO:0000256" key="2">
    <source>
        <dbReference type="ARBA" id="ARBA00022723"/>
    </source>
</evidence>
<accession>A0ABR1V2I3</accession>
<dbReference type="PANTHER" id="PTHR46471">
    <property type="entry name" value="CHITIN DEACETYLASE"/>
    <property type="match status" value="1"/>
</dbReference>
<keyword evidence="6" id="KW-0170">Cobalt</keyword>
<feature type="compositionally biased region" description="Low complexity" evidence="7">
    <location>
        <begin position="175"/>
        <end position="189"/>
    </location>
</feature>
<name>A0ABR1V2I3_9PEZI</name>
<dbReference type="PANTHER" id="PTHR46471:SF9">
    <property type="entry name" value="CHITIN DEACETYLASE"/>
    <property type="match status" value="1"/>
</dbReference>
<comment type="caution">
    <text evidence="10">The sequence shown here is derived from an EMBL/GenBank/DDBJ whole genome shotgun (WGS) entry which is preliminary data.</text>
</comment>
<dbReference type="CDD" id="cd10951">
    <property type="entry name" value="CE4_ClCDA_like"/>
    <property type="match status" value="1"/>
</dbReference>
<evidence type="ECO:0000256" key="5">
    <source>
        <dbReference type="ARBA" id="ARBA00023277"/>
    </source>
</evidence>
<gene>
    <name evidence="10" type="ORF">PG997_012129</name>
</gene>
<dbReference type="EMBL" id="JAQQWN010000009">
    <property type="protein sequence ID" value="KAK8065382.1"/>
    <property type="molecule type" value="Genomic_DNA"/>
</dbReference>
<evidence type="ECO:0000256" key="3">
    <source>
        <dbReference type="ARBA" id="ARBA00022729"/>
    </source>
</evidence>
<feature type="signal peptide" evidence="8">
    <location>
        <begin position="1"/>
        <end position="18"/>
    </location>
</feature>
<keyword evidence="2" id="KW-0479">Metal-binding</keyword>
<dbReference type="Gene3D" id="3.20.20.370">
    <property type="entry name" value="Glycoside hydrolase/deacetylase"/>
    <property type="match status" value="1"/>
</dbReference>
<dbReference type="Pfam" id="PF01522">
    <property type="entry name" value="Polysacc_deac_1"/>
    <property type="match status" value="1"/>
</dbReference>
<proteinExistence type="predicted"/>
<sequence>MRVSGILNTALFALCAAAATVPTPVEVLRRQHNAGTVITKCAKPGVLALAFDDGPYQYTSKLVDTLNNAGAKATFFFTGTLYGCIYNQRAAVKKAYDSGHQIASHTWTHANLANLGTSQIQSEMQKVEQAFVNIFGKKPAYMRPPNLATSGNMLSVMRSMGYSVITDDIDTGDWNGQSPQQSQQKFQQAGAGGNGHIPLMHETYASTVDTLVPWLINWAKTNNLKLVTVAECLNDAGGMYQSGSFPWKWTELLLREAACPFLSASQPS</sequence>
<evidence type="ECO:0000313" key="11">
    <source>
        <dbReference type="Proteomes" id="UP001433268"/>
    </source>
</evidence>
<keyword evidence="11" id="KW-1185">Reference proteome</keyword>
<evidence type="ECO:0000259" key="9">
    <source>
        <dbReference type="PROSITE" id="PS51677"/>
    </source>
</evidence>
<comment type="cofactor">
    <cofactor evidence="1">
        <name>Co(2+)</name>
        <dbReference type="ChEBI" id="CHEBI:48828"/>
    </cofactor>
</comment>
<keyword evidence="4" id="KW-0378">Hydrolase</keyword>
<evidence type="ECO:0000256" key="6">
    <source>
        <dbReference type="ARBA" id="ARBA00023285"/>
    </source>
</evidence>
<feature type="domain" description="NodB homology" evidence="9">
    <location>
        <begin position="45"/>
        <end position="227"/>
    </location>
</feature>
<evidence type="ECO:0000313" key="10">
    <source>
        <dbReference type="EMBL" id="KAK8065382.1"/>
    </source>
</evidence>
<dbReference type="SUPFAM" id="SSF88713">
    <property type="entry name" value="Glycoside hydrolase/deacetylase"/>
    <property type="match status" value="1"/>
</dbReference>
<dbReference type="Proteomes" id="UP001433268">
    <property type="component" value="Unassembled WGS sequence"/>
</dbReference>
<dbReference type="InterPro" id="IPR002509">
    <property type="entry name" value="NODB_dom"/>
</dbReference>
<dbReference type="PROSITE" id="PS51677">
    <property type="entry name" value="NODB"/>
    <property type="match status" value="1"/>
</dbReference>
<organism evidence="10 11">
    <name type="scientific">Apiospora hydei</name>
    <dbReference type="NCBI Taxonomy" id="1337664"/>
    <lineage>
        <taxon>Eukaryota</taxon>
        <taxon>Fungi</taxon>
        <taxon>Dikarya</taxon>
        <taxon>Ascomycota</taxon>
        <taxon>Pezizomycotina</taxon>
        <taxon>Sordariomycetes</taxon>
        <taxon>Xylariomycetidae</taxon>
        <taxon>Amphisphaeriales</taxon>
        <taxon>Apiosporaceae</taxon>
        <taxon>Apiospora</taxon>
    </lineage>
</organism>
<dbReference type="RefSeq" id="XP_066662135.1">
    <property type="nucleotide sequence ID" value="XM_066816443.1"/>
</dbReference>
<dbReference type="InterPro" id="IPR011330">
    <property type="entry name" value="Glyco_hydro/deAcase_b/a-brl"/>
</dbReference>
<dbReference type="GeneID" id="92049503"/>
<evidence type="ECO:0000256" key="4">
    <source>
        <dbReference type="ARBA" id="ARBA00022801"/>
    </source>
</evidence>
<evidence type="ECO:0000256" key="8">
    <source>
        <dbReference type="SAM" id="SignalP"/>
    </source>
</evidence>
<feature type="chain" id="PRO_5047287084" evidence="8">
    <location>
        <begin position="19"/>
        <end position="268"/>
    </location>
</feature>